<gene>
    <name evidence="1" type="ORF">g.9246</name>
</gene>
<accession>A0A1B6GJC0</accession>
<proteinExistence type="predicted"/>
<dbReference type="EMBL" id="GECZ01007230">
    <property type="protein sequence ID" value="JAS62539.1"/>
    <property type="molecule type" value="Transcribed_RNA"/>
</dbReference>
<evidence type="ECO:0000313" key="1">
    <source>
        <dbReference type="EMBL" id="JAS62539.1"/>
    </source>
</evidence>
<protein>
    <recommendedName>
        <fullName evidence="2">Reverse transcriptase domain-containing protein</fullName>
    </recommendedName>
</protein>
<feature type="non-terminal residue" evidence="1">
    <location>
        <position position="1"/>
    </location>
</feature>
<name>A0A1B6GJC0_9HEMI</name>
<evidence type="ECO:0008006" key="2">
    <source>
        <dbReference type="Google" id="ProtNLM"/>
    </source>
</evidence>
<dbReference type="PANTHER" id="PTHR33332">
    <property type="entry name" value="REVERSE TRANSCRIPTASE DOMAIN-CONTAINING PROTEIN"/>
    <property type="match status" value="1"/>
</dbReference>
<organism evidence="1">
    <name type="scientific">Cuerna arida</name>
    <dbReference type="NCBI Taxonomy" id="1464854"/>
    <lineage>
        <taxon>Eukaryota</taxon>
        <taxon>Metazoa</taxon>
        <taxon>Ecdysozoa</taxon>
        <taxon>Arthropoda</taxon>
        <taxon>Hexapoda</taxon>
        <taxon>Insecta</taxon>
        <taxon>Pterygota</taxon>
        <taxon>Neoptera</taxon>
        <taxon>Paraneoptera</taxon>
        <taxon>Hemiptera</taxon>
        <taxon>Auchenorrhyncha</taxon>
        <taxon>Membracoidea</taxon>
        <taxon>Cicadellidae</taxon>
        <taxon>Cicadellinae</taxon>
        <taxon>Proconiini</taxon>
        <taxon>Cuerna</taxon>
    </lineage>
</organism>
<feature type="non-terminal residue" evidence="1">
    <location>
        <position position="241"/>
    </location>
</feature>
<reference evidence="1" key="1">
    <citation type="submission" date="2015-11" db="EMBL/GenBank/DDBJ databases">
        <title>De novo transcriptome assembly of four potential Pierce s Disease insect vectors from Arizona vineyards.</title>
        <authorList>
            <person name="Tassone E.E."/>
        </authorList>
    </citation>
    <scope>NUCLEOTIDE SEQUENCE</scope>
</reference>
<sequence>FTCDLSMCMEPYCQTIMFADDTVLLTKDKNAEALEIATYIAVNMAHDYCIANDLVFNERKTTQMILGKLKNNISGTPNIADVNQTKHLGVILDDRLSWDAHIDSLCLKLNTSLYVLKRTKAVSTQLTIKIAYHSLFESHIRYGVILWGGSSAKNLQRILLNQKRAIRIMAGLQWHDSCRQAFKTLKILTVVAIYIIEVIVHAMKQGLPRNGDLHGLQTRHARDFSLPVHKTTLFSKKPSYT</sequence>
<dbReference type="AlphaFoldDB" id="A0A1B6GJC0"/>